<sequence>MKEDLLVRQILGRFVPELAPGVVPDYLEPLYARETAVRAAGCLSEISLEIEAALLRALFADEEEDVRAAARRVILDRCAHLRHVVLVSMTQDEDEWVRESALDEVGPPAGNPETALLRAKIAALLGHDRDENIRERAQAILRANSGEESA</sequence>
<evidence type="ECO:0008006" key="3">
    <source>
        <dbReference type="Google" id="ProtNLM"/>
    </source>
</evidence>
<protein>
    <recommendedName>
        <fullName evidence="3">HEAT repeat domain-containing protein</fullName>
    </recommendedName>
</protein>
<evidence type="ECO:0000313" key="2">
    <source>
        <dbReference type="Proteomes" id="UP001164459"/>
    </source>
</evidence>
<dbReference type="EMBL" id="CP114040">
    <property type="protein sequence ID" value="WAS94971.1"/>
    <property type="molecule type" value="Genomic_DNA"/>
</dbReference>
<accession>A0ABY7H6S0</accession>
<reference evidence="1" key="1">
    <citation type="submission" date="2022-11" db="EMBL/GenBank/DDBJ databases">
        <title>Minimal conservation of predation-associated metabolite biosynthetic gene clusters underscores biosynthetic potential of Myxococcota including descriptions for ten novel species: Archangium lansinium sp. nov., Myxococcus landrumus sp. nov., Nannocystis bai.</title>
        <authorList>
            <person name="Ahearne A."/>
            <person name="Stevens C."/>
            <person name="Dowd S."/>
        </authorList>
    </citation>
    <scope>NUCLEOTIDE SEQUENCE</scope>
    <source>
        <strain evidence="1">Fl3</strain>
    </source>
</reference>
<dbReference type="InterPro" id="IPR011989">
    <property type="entry name" value="ARM-like"/>
</dbReference>
<name>A0ABY7H6S0_9BACT</name>
<dbReference type="Gene3D" id="1.25.10.10">
    <property type="entry name" value="Leucine-rich Repeat Variant"/>
    <property type="match status" value="1"/>
</dbReference>
<dbReference type="RefSeq" id="WP_269037305.1">
    <property type="nucleotide sequence ID" value="NZ_CP114040.1"/>
</dbReference>
<dbReference type="Proteomes" id="UP001164459">
    <property type="component" value="Chromosome"/>
</dbReference>
<keyword evidence="2" id="KW-1185">Reference proteome</keyword>
<dbReference type="SUPFAM" id="SSF48371">
    <property type="entry name" value="ARM repeat"/>
    <property type="match status" value="1"/>
</dbReference>
<organism evidence="1 2">
    <name type="scientific">Nannocystis punicea</name>
    <dbReference type="NCBI Taxonomy" id="2995304"/>
    <lineage>
        <taxon>Bacteria</taxon>
        <taxon>Pseudomonadati</taxon>
        <taxon>Myxococcota</taxon>
        <taxon>Polyangia</taxon>
        <taxon>Nannocystales</taxon>
        <taxon>Nannocystaceae</taxon>
        <taxon>Nannocystis</taxon>
    </lineage>
</organism>
<gene>
    <name evidence="1" type="ORF">O0S08_02315</name>
</gene>
<dbReference type="InterPro" id="IPR016024">
    <property type="entry name" value="ARM-type_fold"/>
</dbReference>
<evidence type="ECO:0000313" key="1">
    <source>
        <dbReference type="EMBL" id="WAS94971.1"/>
    </source>
</evidence>
<proteinExistence type="predicted"/>